<sequence>MKSKTIYLLILSSFLSIIFSGCSEKKKVVKESWMAKPIKDWPSFALTNDIAFTDTTYRALANAFLIDTGKDTLAVSCKHIFMAFANLRGLSTIDLGSQFVSWKMYPKNRPLQQVEIKKLINQSSAEPIGQFNTLKDRDWILFSIQEKNKNIYPLKIRYTPVRPNEVVFAVGWGALQKDNHYPQLVKLQCFKNMGNYFYVQTLTKNVSQEGSSGSPVIDQNGYLVGLISGQEGKLGVIGSVAYLQQLFEQYGIPYQSH</sequence>
<evidence type="ECO:0000259" key="1">
    <source>
        <dbReference type="Pfam" id="PF00089"/>
    </source>
</evidence>
<gene>
    <name evidence="2" type="ORF">PbJCM13498_04590</name>
</gene>
<dbReference type="GO" id="GO:0006508">
    <property type="term" value="P:proteolysis"/>
    <property type="evidence" value="ECO:0007669"/>
    <property type="project" value="InterPro"/>
</dbReference>
<dbReference type="GO" id="GO:0004252">
    <property type="term" value="F:serine-type endopeptidase activity"/>
    <property type="evidence" value="ECO:0007669"/>
    <property type="project" value="InterPro"/>
</dbReference>
<protein>
    <recommendedName>
        <fullName evidence="1">Peptidase S1 domain-containing protein</fullName>
    </recommendedName>
</protein>
<dbReference type="InterPro" id="IPR043504">
    <property type="entry name" value="Peptidase_S1_PA_chymotrypsin"/>
</dbReference>
<organism evidence="2 3">
    <name type="scientific">Prolixibacter bellariivorans</name>
    <dbReference type="NCBI Taxonomy" id="314319"/>
    <lineage>
        <taxon>Bacteria</taxon>
        <taxon>Pseudomonadati</taxon>
        <taxon>Bacteroidota</taxon>
        <taxon>Bacteroidia</taxon>
        <taxon>Marinilabiliales</taxon>
        <taxon>Prolixibacteraceae</taxon>
        <taxon>Prolixibacter</taxon>
    </lineage>
</organism>
<dbReference type="InterPro" id="IPR009003">
    <property type="entry name" value="Peptidase_S1_PA"/>
</dbReference>
<feature type="domain" description="Peptidase S1" evidence="1">
    <location>
        <begin position="112"/>
        <end position="232"/>
    </location>
</feature>
<dbReference type="AlphaFoldDB" id="A0A5M4AVI5"/>
<name>A0A5M4AVI5_9BACT</name>
<dbReference type="PROSITE" id="PS51257">
    <property type="entry name" value="PROKAR_LIPOPROTEIN"/>
    <property type="match status" value="1"/>
</dbReference>
<dbReference type="EMBL" id="BLAX01000001">
    <property type="protein sequence ID" value="GET31596.1"/>
    <property type="molecule type" value="Genomic_DNA"/>
</dbReference>
<keyword evidence="3" id="KW-1185">Reference proteome</keyword>
<accession>A0A5M4AVI5</accession>
<dbReference type="Gene3D" id="2.40.10.10">
    <property type="entry name" value="Trypsin-like serine proteases"/>
    <property type="match status" value="1"/>
</dbReference>
<dbReference type="SUPFAM" id="SSF50494">
    <property type="entry name" value="Trypsin-like serine proteases"/>
    <property type="match status" value="1"/>
</dbReference>
<dbReference type="RefSeq" id="WP_025863784.1">
    <property type="nucleotide sequence ID" value="NZ_BLAX01000001.1"/>
</dbReference>
<evidence type="ECO:0000313" key="2">
    <source>
        <dbReference type="EMBL" id="GET31596.1"/>
    </source>
</evidence>
<proteinExistence type="predicted"/>
<reference evidence="2 3" key="1">
    <citation type="submission" date="2019-10" db="EMBL/GenBank/DDBJ databases">
        <title>Prolixibacter strains distinguished by the presence of nitrate reductase genes were adept at nitrate-dependent anaerobic corrosion of metallic iron and carbon steel.</title>
        <authorList>
            <person name="Iino T."/>
            <person name="Shono N."/>
            <person name="Ito K."/>
            <person name="Nakamura R."/>
            <person name="Sueoka K."/>
            <person name="Harayama S."/>
            <person name="Ohkuma M."/>
        </authorList>
    </citation>
    <scope>NUCLEOTIDE SEQUENCE [LARGE SCALE GENOMIC DNA]</scope>
    <source>
        <strain evidence="2 3">JCM 13498</strain>
    </source>
</reference>
<comment type="caution">
    <text evidence="2">The sequence shown here is derived from an EMBL/GenBank/DDBJ whole genome shotgun (WGS) entry which is preliminary data.</text>
</comment>
<evidence type="ECO:0000313" key="3">
    <source>
        <dbReference type="Proteomes" id="UP000391834"/>
    </source>
</evidence>
<dbReference type="Pfam" id="PF00089">
    <property type="entry name" value="Trypsin"/>
    <property type="match status" value="1"/>
</dbReference>
<dbReference type="OrthoDB" id="1117006at2"/>
<dbReference type="InterPro" id="IPR001254">
    <property type="entry name" value="Trypsin_dom"/>
</dbReference>
<dbReference type="Proteomes" id="UP000391834">
    <property type="component" value="Unassembled WGS sequence"/>
</dbReference>